<dbReference type="SUPFAM" id="SSF55486">
    <property type="entry name" value="Metalloproteases ('zincins'), catalytic domain"/>
    <property type="match status" value="1"/>
</dbReference>
<accession>A0A3L8PWU9</accession>
<feature type="chain" id="PRO_5018090809" description="Peptidase metallopeptidase domain-containing protein" evidence="1">
    <location>
        <begin position="24"/>
        <end position="382"/>
    </location>
</feature>
<gene>
    <name evidence="2" type="ORF">D5018_14725</name>
</gene>
<comment type="caution">
    <text evidence="2">The sequence shown here is derived from an EMBL/GenBank/DDBJ whole genome shotgun (WGS) entry which is preliminary data.</text>
</comment>
<dbReference type="GO" id="GO:0008237">
    <property type="term" value="F:metallopeptidase activity"/>
    <property type="evidence" value="ECO:0007669"/>
    <property type="project" value="InterPro"/>
</dbReference>
<dbReference type="RefSeq" id="WP_121839763.1">
    <property type="nucleotide sequence ID" value="NZ_ML014799.1"/>
</dbReference>
<evidence type="ECO:0000313" key="2">
    <source>
        <dbReference type="EMBL" id="RLV58918.1"/>
    </source>
</evidence>
<evidence type="ECO:0000313" key="3">
    <source>
        <dbReference type="Proteomes" id="UP000281474"/>
    </source>
</evidence>
<name>A0A3L8PWU9_9GAMM</name>
<dbReference type="EMBL" id="QZEI01000050">
    <property type="protein sequence ID" value="RLV58918.1"/>
    <property type="molecule type" value="Genomic_DNA"/>
</dbReference>
<protein>
    <recommendedName>
        <fullName evidence="4">Peptidase metallopeptidase domain-containing protein</fullName>
    </recommendedName>
</protein>
<dbReference type="Gene3D" id="3.40.390.10">
    <property type="entry name" value="Collagenase (Catalytic Domain)"/>
    <property type="match status" value="1"/>
</dbReference>
<evidence type="ECO:0000256" key="1">
    <source>
        <dbReference type="SAM" id="SignalP"/>
    </source>
</evidence>
<dbReference type="InterPro" id="IPR024079">
    <property type="entry name" value="MetalloPept_cat_dom_sf"/>
</dbReference>
<reference evidence="2 3" key="1">
    <citation type="submission" date="2018-09" db="EMBL/GenBank/DDBJ databases">
        <title>Phylogeny of the Shewanellaceae, and recommendation for two new genera, Pseudoshewanella and Parashewanella.</title>
        <authorList>
            <person name="Wang G."/>
        </authorList>
    </citation>
    <scope>NUCLEOTIDE SEQUENCE [LARGE SCALE GENOMIC DNA]</scope>
    <source>
        <strain evidence="2 3">C51</strain>
    </source>
</reference>
<sequence>MKTKFSTIAIGCCSLLVSHIGLASEQEQTKNDSLIHMVMFTPKGQAAPQKTDQRLNEVADISEKFFNHWMQYWGYPVAQPFKLNRNPNGDVKINYVEGRYTHASKKYENYGFYKKSVIAQTSTQYGLPKDHQFWWAFYYPKKIKKGAYVGGGDFQGGFSRAGFKDVKGDIDVNGSLAAKGTADAFLLKAVVHEMGHALGLPHNGPHQKDGLGNSLMGPVNKVYKRKTKGDERVYLSKASAAMLWKHPVFTGTDTDIDKKINFSLNDYQAHFDKSNNQIIVNGQLKTDYPAHSVVIADTPNSLKSAYWQKMYVCDIKDGGKFTCVINEPEQSSGKLQMVFCFENGAVMGIPKSERTRSKERLVWNKALRKKYSFKKGEYQFEQ</sequence>
<proteinExistence type="predicted"/>
<keyword evidence="1" id="KW-0732">Signal</keyword>
<dbReference type="OrthoDB" id="3669864at2"/>
<organism evidence="2 3">
    <name type="scientific">Parashewanella curva</name>
    <dbReference type="NCBI Taxonomy" id="2338552"/>
    <lineage>
        <taxon>Bacteria</taxon>
        <taxon>Pseudomonadati</taxon>
        <taxon>Pseudomonadota</taxon>
        <taxon>Gammaproteobacteria</taxon>
        <taxon>Alteromonadales</taxon>
        <taxon>Shewanellaceae</taxon>
        <taxon>Parashewanella</taxon>
    </lineage>
</organism>
<feature type="signal peptide" evidence="1">
    <location>
        <begin position="1"/>
        <end position="23"/>
    </location>
</feature>
<dbReference type="Proteomes" id="UP000281474">
    <property type="component" value="Unassembled WGS sequence"/>
</dbReference>
<keyword evidence="3" id="KW-1185">Reference proteome</keyword>
<dbReference type="AlphaFoldDB" id="A0A3L8PWU9"/>
<evidence type="ECO:0008006" key="4">
    <source>
        <dbReference type="Google" id="ProtNLM"/>
    </source>
</evidence>